<dbReference type="EMBL" id="JARBDR010000163">
    <property type="protein sequence ID" value="KAJ8319680.1"/>
    <property type="molecule type" value="Genomic_DNA"/>
</dbReference>
<feature type="transmembrane region" description="Helical" evidence="8">
    <location>
        <begin position="317"/>
        <end position="339"/>
    </location>
</feature>
<evidence type="ECO:0000313" key="11">
    <source>
        <dbReference type="Proteomes" id="UP001217089"/>
    </source>
</evidence>
<evidence type="ECO:0000256" key="5">
    <source>
        <dbReference type="ARBA" id="ARBA00022989"/>
    </source>
</evidence>
<dbReference type="PANTHER" id="PTHR34093:SF1">
    <property type="entry name" value="CHLORIDE CHANNEL CLIC-LIKE PROTEIN 1"/>
    <property type="match status" value="1"/>
</dbReference>
<name>A0ABQ9FVC1_TEGGR</name>
<feature type="region of interest" description="Disordered" evidence="7">
    <location>
        <begin position="89"/>
        <end position="122"/>
    </location>
</feature>
<dbReference type="InterPro" id="IPR009231">
    <property type="entry name" value="Chloride_chnl_CLIC-like"/>
</dbReference>
<keyword evidence="6 8" id="KW-0472">Membrane</keyword>
<dbReference type="PANTHER" id="PTHR34093">
    <property type="entry name" value="CHLORIDE CHANNEL CLIC-LIKE PROTEIN 1"/>
    <property type="match status" value="1"/>
</dbReference>
<evidence type="ECO:0000256" key="6">
    <source>
        <dbReference type="ARBA" id="ARBA00023136"/>
    </source>
</evidence>
<dbReference type="Pfam" id="PF05934">
    <property type="entry name" value="MCLC"/>
    <property type="match status" value="1"/>
</dbReference>
<feature type="signal peptide" evidence="9">
    <location>
        <begin position="1"/>
        <end position="20"/>
    </location>
</feature>
<keyword evidence="11" id="KW-1185">Reference proteome</keyword>
<evidence type="ECO:0000256" key="2">
    <source>
        <dbReference type="ARBA" id="ARBA00005944"/>
    </source>
</evidence>
<feature type="chain" id="PRO_5046732304" description="Chloride channel CLIC-like protein 1" evidence="9">
    <location>
        <begin position="21"/>
        <end position="558"/>
    </location>
</feature>
<keyword evidence="5 8" id="KW-1133">Transmembrane helix</keyword>
<comment type="similarity">
    <text evidence="2">Belongs to the chloride channel MCLC family.</text>
</comment>
<evidence type="ECO:0000256" key="8">
    <source>
        <dbReference type="SAM" id="Phobius"/>
    </source>
</evidence>
<evidence type="ECO:0000256" key="9">
    <source>
        <dbReference type="SAM" id="SignalP"/>
    </source>
</evidence>
<gene>
    <name evidence="10" type="ORF">KUTeg_002767</name>
</gene>
<reference evidence="10 11" key="1">
    <citation type="submission" date="2022-12" db="EMBL/GenBank/DDBJ databases">
        <title>Chromosome-level genome of Tegillarca granosa.</title>
        <authorList>
            <person name="Kim J."/>
        </authorList>
    </citation>
    <scope>NUCLEOTIDE SEQUENCE [LARGE SCALE GENOMIC DNA]</scope>
    <source>
        <strain evidence="10">Teg-2019</strain>
        <tissue evidence="10">Adductor muscle</tissue>
    </source>
</reference>
<protein>
    <recommendedName>
        <fullName evidence="3">Chloride channel CLIC-like protein 1</fullName>
    </recommendedName>
</protein>
<evidence type="ECO:0000256" key="3">
    <source>
        <dbReference type="ARBA" id="ARBA00015571"/>
    </source>
</evidence>
<evidence type="ECO:0000313" key="10">
    <source>
        <dbReference type="EMBL" id="KAJ8319680.1"/>
    </source>
</evidence>
<keyword evidence="4 8" id="KW-0812">Transmembrane</keyword>
<evidence type="ECO:0000256" key="4">
    <source>
        <dbReference type="ARBA" id="ARBA00022692"/>
    </source>
</evidence>
<keyword evidence="9" id="KW-0732">Signal</keyword>
<feature type="compositionally biased region" description="Basic and acidic residues" evidence="7">
    <location>
        <begin position="105"/>
        <end position="122"/>
    </location>
</feature>
<proteinExistence type="inferred from homology"/>
<dbReference type="Proteomes" id="UP001217089">
    <property type="component" value="Unassembled WGS sequence"/>
</dbReference>
<comment type="caution">
    <text evidence="10">The sequence shown here is derived from an EMBL/GenBank/DDBJ whole genome shotgun (WGS) entry which is preliminary data.</text>
</comment>
<organism evidence="10 11">
    <name type="scientific">Tegillarca granosa</name>
    <name type="common">Malaysian cockle</name>
    <name type="synonym">Anadara granosa</name>
    <dbReference type="NCBI Taxonomy" id="220873"/>
    <lineage>
        <taxon>Eukaryota</taxon>
        <taxon>Metazoa</taxon>
        <taxon>Spiralia</taxon>
        <taxon>Lophotrochozoa</taxon>
        <taxon>Mollusca</taxon>
        <taxon>Bivalvia</taxon>
        <taxon>Autobranchia</taxon>
        <taxon>Pteriomorphia</taxon>
        <taxon>Arcoida</taxon>
        <taxon>Arcoidea</taxon>
        <taxon>Arcidae</taxon>
        <taxon>Tegillarca</taxon>
    </lineage>
</organism>
<comment type="subcellular location">
    <subcellularLocation>
        <location evidence="1">Membrane</location>
        <topology evidence="1">Multi-pass membrane protein</topology>
    </subcellularLocation>
</comment>
<accession>A0ABQ9FVC1</accession>
<sequence>MRFSYFYKAALILTICEVYGQEHDQHDDWIDPFDMVNFDHSSKTMIKKERNNKDDVNEEKVANVKDQAEHQESTKLPHHEYATKTITTTMSPPTESVPSQPKIKKTPDFVKNRSPEKPTCKKDDVGSVILKKFVNNMLYHFKGMHPESDSQEYNVWIHLTKAHMDILSKYGETKNVSIHDVDEVLSNMIHSVTLSHRDAVTKTSMWFESRTGISLDNFLKQAEIKQQTVAMKDAPAKCIQNAEDRSLLDMIKSVASFEEDECQEYYQHMLIDPLFKVPPTKAVGITFVRFFISPLKDIGGAFSEFLRALFKDLPVTFYPVAITVLSVVLFLFLFMWFGYSVRLPFFLGSIEPTYNVSGVVDGNVMAAIEENSRKMMEQMKALENVVSSTDQAMNDKMLHMEKIQMTAIEYTAAASAGNCPPPTLPLERGDFKFVRAQNVIGVKTKTVALCSDSNVPNVSDNIVEAKRRNKNLKSNKVFRDTDNSVENVGISCTDDASVSENDGLNMSENDGLNMSENNEISLNSDTHDFHVVSSDTFERSNGNYDDGVTIETIQSSSQ</sequence>
<evidence type="ECO:0000256" key="1">
    <source>
        <dbReference type="ARBA" id="ARBA00004141"/>
    </source>
</evidence>
<evidence type="ECO:0000256" key="7">
    <source>
        <dbReference type="SAM" id="MobiDB-lite"/>
    </source>
</evidence>